<organism evidence="1 2">
    <name type="scientific">Exidia glandulosa HHB12029</name>
    <dbReference type="NCBI Taxonomy" id="1314781"/>
    <lineage>
        <taxon>Eukaryota</taxon>
        <taxon>Fungi</taxon>
        <taxon>Dikarya</taxon>
        <taxon>Basidiomycota</taxon>
        <taxon>Agaricomycotina</taxon>
        <taxon>Agaricomycetes</taxon>
        <taxon>Auriculariales</taxon>
        <taxon>Exidiaceae</taxon>
        <taxon>Exidia</taxon>
    </lineage>
</organism>
<dbReference type="Proteomes" id="UP000077266">
    <property type="component" value="Unassembled WGS sequence"/>
</dbReference>
<protein>
    <recommendedName>
        <fullName evidence="3">F-box domain-containing protein</fullName>
    </recommendedName>
</protein>
<dbReference type="EMBL" id="KV426066">
    <property type="protein sequence ID" value="KZV89680.1"/>
    <property type="molecule type" value="Genomic_DNA"/>
</dbReference>
<dbReference type="AlphaFoldDB" id="A0A165FXJ8"/>
<name>A0A165FXJ8_EXIGL</name>
<accession>A0A165FXJ8</accession>
<evidence type="ECO:0000313" key="1">
    <source>
        <dbReference type="EMBL" id="KZV89680.1"/>
    </source>
</evidence>
<evidence type="ECO:0008006" key="3">
    <source>
        <dbReference type="Google" id="ProtNLM"/>
    </source>
</evidence>
<gene>
    <name evidence="1" type="ORF">EXIGLDRAFT_838334</name>
</gene>
<evidence type="ECO:0000313" key="2">
    <source>
        <dbReference type="Proteomes" id="UP000077266"/>
    </source>
</evidence>
<sequence>MTVRASFVDLPVELCERIILLAARLYALDDRATLANLSRTSRAIHALVQPIQVETVSLKSPSLAHICAAPHLFLSTRCLLAGELPADEDRARLQSVVKSSNAFSNVELFHGPLLVLDAILCVCRPVRVIATSGRLTDSPQMAASFSGLTHLRGVRPAFFLQFFRTNGDESCRLLSQLSHVIIDSRIHFTDTLIALLSRLLELPKLERICLWSPARDSDILYLVFEVLLEFARARHETRLWLHQAIGHPVSTSSDPSSLFDDEHWLFGERFIS</sequence>
<reference evidence="1 2" key="1">
    <citation type="journal article" date="2016" name="Mol. Biol. Evol.">
        <title>Comparative Genomics of Early-Diverging Mushroom-Forming Fungi Provides Insights into the Origins of Lignocellulose Decay Capabilities.</title>
        <authorList>
            <person name="Nagy L.G."/>
            <person name="Riley R."/>
            <person name="Tritt A."/>
            <person name="Adam C."/>
            <person name="Daum C."/>
            <person name="Floudas D."/>
            <person name="Sun H."/>
            <person name="Yadav J.S."/>
            <person name="Pangilinan J."/>
            <person name="Larsson K.H."/>
            <person name="Matsuura K."/>
            <person name="Barry K."/>
            <person name="Labutti K."/>
            <person name="Kuo R."/>
            <person name="Ohm R.A."/>
            <person name="Bhattacharya S.S."/>
            <person name="Shirouzu T."/>
            <person name="Yoshinaga Y."/>
            <person name="Martin F.M."/>
            <person name="Grigoriev I.V."/>
            <person name="Hibbett D.S."/>
        </authorList>
    </citation>
    <scope>NUCLEOTIDE SEQUENCE [LARGE SCALE GENOMIC DNA]</scope>
    <source>
        <strain evidence="1 2">HHB12029</strain>
    </source>
</reference>
<dbReference type="InParanoid" id="A0A165FXJ8"/>
<keyword evidence="2" id="KW-1185">Reference proteome</keyword>
<proteinExistence type="predicted"/>